<keyword evidence="1" id="KW-0732">Signal</keyword>
<evidence type="ECO:0000256" key="1">
    <source>
        <dbReference type="SAM" id="SignalP"/>
    </source>
</evidence>
<organism evidence="2 3">
    <name type="scientific">Dyadobacter flavalbus</name>
    <dbReference type="NCBI Taxonomy" id="2579942"/>
    <lineage>
        <taxon>Bacteria</taxon>
        <taxon>Pseudomonadati</taxon>
        <taxon>Bacteroidota</taxon>
        <taxon>Cytophagia</taxon>
        <taxon>Cytophagales</taxon>
        <taxon>Spirosomataceae</taxon>
        <taxon>Dyadobacter</taxon>
    </lineage>
</organism>
<dbReference type="AlphaFoldDB" id="A0A5M8QX24"/>
<evidence type="ECO:0000313" key="3">
    <source>
        <dbReference type="Proteomes" id="UP000323994"/>
    </source>
</evidence>
<protein>
    <submittedName>
        <fullName evidence="2">Gliding motility-associated C-terminal domain-containing protein</fullName>
    </submittedName>
</protein>
<dbReference type="EMBL" id="VBSN01000049">
    <property type="protein sequence ID" value="KAA6438552.1"/>
    <property type="molecule type" value="Genomic_DNA"/>
</dbReference>
<evidence type="ECO:0000313" key="2">
    <source>
        <dbReference type="EMBL" id="KAA6438552.1"/>
    </source>
</evidence>
<comment type="caution">
    <text evidence="2">The sequence shown here is derived from an EMBL/GenBank/DDBJ whole genome shotgun (WGS) entry which is preliminary data.</text>
</comment>
<dbReference type="InterPro" id="IPR026341">
    <property type="entry name" value="T9SS_type_B"/>
</dbReference>
<gene>
    <name evidence="2" type="ORF">FEM33_17885</name>
</gene>
<dbReference type="Pfam" id="PF13585">
    <property type="entry name" value="CHU_C"/>
    <property type="match status" value="1"/>
</dbReference>
<feature type="chain" id="PRO_5024436403" evidence="1">
    <location>
        <begin position="21"/>
        <end position="581"/>
    </location>
</feature>
<proteinExistence type="predicted"/>
<feature type="signal peptide" evidence="1">
    <location>
        <begin position="1"/>
        <end position="20"/>
    </location>
</feature>
<dbReference type="RefSeq" id="WP_139013354.1">
    <property type="nucleotide sequence ID" value="NZ_VBSN01000049.1"/>
</dbReference>
<dbReference type="Proteomes" id="UP000323994">
    <property type="component" value="Unassembled WGS sequence"/>
</dbReference>
<reference evidence="2 3" key="1">
    <citation type="submission" date="2019-05" db="EMBL/GenBank/DDBJ databases">
        <authorList>
            <person name="Qu J.-H."/>
        </authorList>
    </citation>
    <scope>NUCLEOTIDE SEQUENCE [LARGE SCALE GENOMIC DNA]</scope>
    <source>
        <strain evidence="2 3">NS28</strain>
    </source>
</reference>
<name>A0A5M8QX24_9BACT</name>
<sequence>MKLLLHFLFCLWLGTALVFGQVNCDNIGFEQGNLTGWITSYGTVTDLNQKTIYQNEVNGTQNNEHFVTSLSDGNDPKVPAVPMVAPGSTHSIRIGNVTEGSHFSRIRSSYLVTEVNTLFQYKFAVILQNTTENGGAATHEPYQKPGFNILIYDSNGAELSCSNYDIQLQGSNTVDGFSTSEDIQYRNWTTGAIDLRNYVGKSLTIVVTAHGCTRRRHFGYAYFDAECLKSEIQAATSCPDENGNLTLMAPTGFAKYTWSNGQTGQNISVKANLGDTYHVSLIPLGSLNESCALNLDYTINFKQSSASISRTICEGGQVAVGDTVYKTSGTFVRNVSKSNVCDSTVTLTLTVNKAVKYTQNIRICEGDSIIVGDTAYADTGTYIKNIPQSTGCDSIVTTNLEVIKIGLSVDPILSIIQGDSVQIKTLLEPSGNYTFVWSPPANLSCTDCPQPWSSPDASTVYNVSIGSEDQTCHVNASVKVLVKPCGISIPDAFSPNQDQVNEVFYVFGDACVRRIKEMIIYNRWGEVVFRNSNFNASDPAQGWNGTYHGKFTPSGVYPYKIKVELNSGNLRDYTGAVNLLK</sequence>
<dbReference type="NCBIfam" id="TIGR04131">
    <property type="entry name" value="Bac_Flav_CTERM"/>
    <property type="match status" value="1"/>
</dbReference>
<dbReference type="OrthoDB" id="1490014at2"/>
<keyword evidence="3" id="KW-1185">Reference proteome</keyword>
<accession>A0A5M8QX24</accession>